<dbReference type="GO" id="GO:0016020">
    <property type="term" value="C:membrane"/>
    <property type="evidence" value="ECO:0007669"/>
    <property type="project" value="UniProtKB-SubCell"/>
</dbReference>
<dbReference type="STRING" id="765915.A0A1Y2HQY9"/>
<evidence type="ECO:0000256" key="2">
    <source>
        <dbReference type="ARBA" id="ARBA00009808"/>
    </source>
</evidence>
<feature type="transmembrane region" description="Helical" evidence="7">
    <location>
        <begin position="206"/>
        <end position="225"/>
    </location>
</feature>
<comment type="caution">
    <text evidence="9">The sequence shown here is derived from an EMBL/GenBank/DDBJ whole genome shotgun (WGS) entry which is preliminary data.</text>
</comment>
<evidence type="ECO:0000313" key="9">
    <source>
        <dbReference type="EMBL" id="ORZ37007.1"/>
    </source>
</evidence>
<dbReference type="AlphaFoldDB" id="A0A1Y2HQY9"/>
<feature type="compositionally biased region" description="Basic and acidic residues" evidence="6">
    <location>
        <begin position="494"/>
        <end position="505"/>
    </location>
</feature>
<feature type="region of interest" description="Disordered" evidence="6">
    <location>
        <begin position="466"/>
        <end position="505"/>
    </location>
</feature>
<dbReference type="InterPro" id="IPR016439">
    <property type="entry name" value="Lag1/Lac1-like"/>
</dbReference>
<feature type="compositionally biased region" description="Acidic residues" evidence="6">
    <location>
        <begin position="481"/>
        <end position="493"/>
    </location>
</feature>
<dbReference type="PANTHER" id="PTHR12560:SF0">
    <property type="entry name" value="LD18904P"/>
    <property type="match status" value="1"/>
</dbReference>
<evidence type="ECO:0000256" key="3">
    <source>
        <dbReference type="ARBA" id="ARBA00022692"/>
    </source>
</evidence>
<keyword evidence="4 7" id="KW-1133">Transmembrane helix</keyword>
<evidence type="ECO:0000256" key="7">
    <source>
        <dbReference type="SAM" id="Phobius"/>
    </source>
</evidence>
<evidence type="ECO:0000256" key="6">
    <source>
        <dbReference type="SAM" id="MobiDB-lite"/>
    </source>
</evidence>
<dbReference type="PANTHER" id="PTHR12560">
    <property type="entry name" value="LONGEVITY ASSURANCE FACTOR 1 LAG1"/>
    <property type="match status" value="1"/>
</dbReference>
<dbReference type="GO" id="GO:0046513">
    <property type="term" value="P:ceramide biosynthetic process"/>
    <property type="evidence" value="ECO:0007669"/>
    <property type="project" value="InterPro"/>
</dbReference>
<feature type="transmembrane region" description="Helical" evidence="7">
    <location>
        <begin position="299"/>
        <end position="317"/>
    </location>
</feature>
<organism evidence="9 10">
    <name type="scientific">Catenaria anguillulae PL171</name>
    <dbReference type="NCBI Taxonomy" id="765915"/>
    <lineage>
        <taxon>Eukaryota</taxon>
        <taxon>Fungi</taxon>
        <taxon>Fungi incertae sedis</taxon>
        <taxon>Blastocladiomycota</taxon>
        <taxon>Blastocladiomycetes</taxon>
        <taxon>Blastocladiales</taxon>
        <taxon>Catenariaceae</taxon>
        <taxon>Catenaria</taxon>
    </lineage>
</organism>
<dbReference type="InterPro" id="IPR006634">
    <property type="entry name" value="TLC-dom"/>
</dbReference>
<feature type="compositionally biased region" description="Polar residues" evidence="6">
    <location>
        <begin position="159"/>
        <end position="176"/>
    </location>
</feature>
<comment type="similarity">
    <text evidence="2">Belongs to the sphingosine N-acyltransferase family.</text>
</comment>
<dbReference type="OrthoDB" id="537032at2759"/>
<feature type="domain" description="TLC" evidence="8">
    <location>
        <begin position="293"/>
        <end position="456"/>
    </location>
</feature>
<dbReference type="Pfam" id="PF03798">
    <property type="entry name" value="TRAM_LAG1_CLN8"/>
    <property type="match status" value="1"/>
</dbReference>
<keyword evidence="10" id="KW-1185">Reference proteome</keyword>
<reference evidence="9 10" key="1">
    <citation type="submission" date="2016-07" db="EMBL/GenBank/DDBJ databases">
        <title>Pervasive Adenine N6-methylation of Active Genes in Fungi.</title>
        <authorList>
            <consortium name="DOE Joint Genome Institute"/>
            <person name="Mondo S.J."/>
            <person name="Dannebaum R.O."/>
            <person name="Kuo R.C."/>
            <person name="Labutti K."/>
            <person name="Haridas S."/>
            <person name="Kuo A."/>
            <person name="Salamov A."/>
            <person name="Ahrendt S.R."/>
            <person name="Lipzen A."/>
            <person name="Sullivan W."/>
            <person name="Andreopoulos W.B."/>
            <person name="Clum A."/>
            <person name="Lindquist E."/>
            <person name="Daum C."/>
            <person name="Ramamoorthy G.K."/>
            <person name="Gryganskyi A."/>
            <person name="Culley D."/>
            <person name="Magnuson J.K."/>
            <person name="James T.Y."/>
            <person name="O'Malley M.A."/>
            <person name="Stajich J.E."/>
            <person name="Spatafora J.W."/>
            <person name="Visel A."/>
            <person name="Grigoriev I.V."/>
        </authorList>
    </citation>
    <scope>NUCLEOTIDE SEQUENCE [LARGE SCALE GENOMIC DNA]</scope>
    <source>
        <strain evidence="9 10">PL171</strain>
    </source>
</reference>
<evidence type="ECO:0000256" key="5">
    <source>
        <dbReference type="ARBA" id="ARBA00023136"/>
    </source>
</evidence>
<keyword evidence="3 7" id="KW-0812">Transmembrane</keyword>
<accession>A0A1Y2HQY9</accession>
<evidence type="ECO:0000256" key="1">
    <source>
        <dbReference type="ARBA" id="ARBA00004141"/>
    </source>
</evidence>
<comment type="subcellular location">
    <subcellularLocation>
        <location evidence="1">Membrane</location>
        <topology evidence="1">Multi-pass membrane protein</topology>
    </subcellularLocation>
</comment>
<feature type="transmembrane region" description="Helical" evidence="7">
    <location>
        <begin position="256"/>
        <end position="278"/>
    </location>
</feature>
<feature type="region of interest" description="Disordered" evidence="6">
    <location>
        <begin position="140"/>
        <end position="188"/>
    </location>
</feature>
<dbReference type="Proteomes" id="UP000193411">
    <property type="component" value="Unassembled WGS sequence"/>
</dbReference>
<evidence type="ECO:0000313" key="10">
    <source>
        <dbReference type="Proteomes" id="UP000193411"/>
    </source>
</evidence>
<feature type="compositionally biased region" description="Basic residues" evidence="6">
    <location>
        <begin position="177"/>
        <end position="188"/>
    </location>
</feature>
<dbReference type="EMBL" id="MCFL01000014">
    <property type="protein sequence ID" value="ORZ37007.1"/>
    <property type="molecule type" value="Genomic_DNA"/>
</dbReference>
<dbReference type="SMART" id="SM00724">
    <property type="entry name" value="TLC"/>
    <property type="match status" value="1"/>
</dbReference>
<evidence type="ECO:0000259" key="8">
    <source>
        <dbReference type="SMART" id="SM00724"/>
    </source>
</evidence>
<dbReference type="GO" id="GO:0050291">
    <property type="term" value="F:sphingosine N-acyltransferase activity"/>
    <property type="evidence" value="ECO:0007669"/>
    <property type="project" value="InterPro"/>
</dbReference>
<evidence type="ECO:0000256" key="4">
    <source>
        <dbReference type="ARBA" id="ARBA00022989"/>
    </source>
</evidence>
<gene>
    <name evidence="9" type="ORF">BCR44DRAFT_1498353</name>
</gene>
<protein>
    <submittedName>
        <fullName evidence="9">TLC domain-domain-containing protein</fullName>
    </submittedName>
</protein>
<sequence>MTGAAGAGQASWHKRCGIEMNVYGFTIGTHGCWLSKHLAACGVSDVPSLLMSGTLFGGSTPVCVPMRQPKSGRDSCLPRTFVREVAWAIALFYVPDCEANSRIPVLDGPLGSSLPPLTAKRHQFPPPAIWWRVAVTPRATRQADGPQKKAERHAAAAAVSSSMGKSPSQAATGRRQQQPKHSLHHHHHEWQPSTLMRWYRDNQIELPLAILTLLLAGAAIAPPSASSYFHNIVLPAYPLTADRVARHPPNSTPLDVAFVVFGIIIWTLVRAVTIDHVLKPLARKLKCTRSHVERFGEQGWLGLYYSVSWSIGMWFVYRSPFWMNVEQFWIDYPHEYLSGEFKAYYLLQLAFWIQQVLDYTQMLVHHFVTCALIISSYYTNFTRVGCAILATMDVGDIFLSTAKCLNYIRWRKTCDAMFVAFVGVWIYSRHYVYNVIVASIYRDIPKLLSMDVALDLVVHDLQGHCQGGEGQSAEDTRSDEESGAEDEEDEEGVETDKVAEPKKFK</sequence>
<keyword evidence="5 7" id="KW-0472">Membrane</keyword>
<proteinExistence type="inferred from homology"/>
<name>A0A1Y2HQY9_9FUNG</name>